<keyword evidence="5" id="KW-0067">ATP-binding</keyword>
<dbReference type="InterPro" id="IPR005935">
    <property type="entry name" value="Mev_decarb"/>
</dbReference>
<dbReference type="EC" id="4.1.1.33" evidence="2"/>
<evidence type="ECO:0000256" key="1">
    <source>
        <dbReference type="ARBA" id="ARBA00008831"/>
    </source>
</evidence>
<evidence type="ECO:0000256" key="3">
    <source>
        <dbReference type="ARBA" id="ARBA00022516"/>
    </source>
</evidence>
<comment type="similarity">
    <text evidence="1">Belongs to the diphosphomevalonate decarboxylase family.</text>
</comment>
<evidence type="ECO:0000256" key="2">
    <source>
        <dbReference type="ARBA" id="ARBA00012296"/>
    </source>
</evidence>
<dbReference type="SUPFAM" id="SSF55060">
    <property type="entry name" value="GHMP Kinase, C-terminal domain"/>
    <property type="match status" value="1"/>
</dbReference>
<gene>
    <name evidence="10" type="primary">mvaD</name>
    <name evidence="10" type="ORF">GLP18_02170</name>
</gene>
<dbReference type="SUPFAM" id="SSF54211">
    <property type="entry name" value="Ribosomal protein S5 domain 2-like"/>
    <property type="match status" value="1"/>
</dbReference>
<dbReference type="GO" id="GO:0005829">
    <property type="term" value="C:cytosol"/>
    <property type="evidence" value="ECO:0007669"/>
    <property type="project" value="InterPro"/>
</dbReference>
<reference evidence="10 11" key="1">
    <citation type="submission" date="2019-11" db="EMBL/GenBank/DDBJ databases">
        <title>Divergent Streptococcus suis from cattle.</title>
        <authorList>
            <person name="Williamson C."/>
        </authorList>
    </citation>
    <scope>NUCLEOTIDE SEQUENCE [LARGE SCALE GENOMIC DNA]</scope>
    <source>
        <strain evidence="10 11">10-36905</strain>
    </source>
</reference>
<dbReference type="NCBIfam" id="TIGR01240">
    <property type="entry name" value="mevDPdecarb"/>
    <property type="match status" value="1"/>
</dbReference>
<dbReference type="Gene3D" id="3.30.70.890">
    <property type="entry name" value="GHMP kinase, C-terminal domain"/>
    <property type="match status" value="1"/>
</dbReference>
<keyword evidence="3" id="KW-0444">Lipid biosynthesis</keyword>
<dbReference type="AlphaFoldDB" id="A0A6L8MVA1"/>
<dbReference type="PANTHER" id="PTHR10977">
    <property type="entry name" value="DIPHOSPHOMEVALONATE DECARBOXYLASE"/>
    <property type="match status" value="1"/>
</dbReference>
<evidence type="ECO:0000259" key="8">
    <source>
        <dbReference type="Pfam" id="PF18376"/>
    </source>
</evidence>
<sequence length="351" mass="38687">MTKKIGIARAHTNIALIKYWGKRDKELFLPMNSSLSLTLDAFYTDTKVVFDSELTGDEFYLNGNVQNEKEILKISRFLDLFREYIGEGNFARVESLNFVPTAAGLASSASAFAALALATATALHLDLSPAQLSTFARRGSGSSTRSLFGGFVEWDMGTGSEDSMAHPIDDADWDIAMIVLAVNTGPKIIASREGMDHTVATSPFYSAWVETAQSDLADIKVAIANRDFEKLGQITEHNGMKMHATTLSANPPFTYWTADSLLAQEAVRQVREKTGLSAYMTMDAGPNVKVLCRESEMDEFVNELSQIFPREKIITSKPGPAAYILSEEEWHASQKNFEKSLEHEGSDQGSR</sequence>
<keyword evidence="6" id="KW-0443">Lipid metabolism</keyword>
<dbReference type="GO" id="GO:0005524">
    <property type="term" value="F:ATP binding"/>
    <property type="evidence" value="ECO:0007669"/>
    <property type="project" value="UniProtKB-KW"/>
</dbReference>
<evidence type="ECO:0000256" key="6">
    <source>
        <dbReference type="ARBA" id="ARBA00023098"/>
    </source>
</evidence>
<dbReference type="EMBL" id="WNXH01000002">
    <property type="protein sequence ID" value="MYN69041.1"/>
    <property type="molecule type" value="Genomic_DNA"/>
</dbReference>
<dbReference type="GO" id="GO:0004163">
    <property type="term" value="F:diphosphomevalonate decarboxylase activity"/>
    <property type="evidence" value="ECO:0007669"/>
    <property type="project" value="UniProtKB-EC"/>
</dbReference>
<evidence type="ECO:0000256" key="5">
    <source>
        <dbReference type="ARBA" id="ARBA00022840"/>
    </source>
</evidence>
<dbReference type="InterPro" id="IPR014721">
    <property type="entry name" value="Ribsml_uS5_D2-typ_fold_subgr"/>
</dbReference>
<protein>
    <recommendedName>
        <fullName evidence="2">diphosphomevalonate decarboxylase</fullName>
        <ecNumber evidence="2">4.1.1.33</ecNumber>
    </recommendedName>
</protein>
<organism evidence="10 11">
    <name type="scientific">Streptococcus suis</name>
    <dbReference type="NCBI Taxonomy" id="1307"/>
    <lineage>
        <taxon>Bacteria</taxon>
        <taxon>Bacillati</taxon>
        <taxon>Bacillota</taxon>
        <taxon>Bacilli</taxon>
        <taxon>Lactobacillales</taxon>
        <taxon>Streptococcaceae</taxon>
        <taxon>Streptococcus</taxon>
    </lineage>
</organism>
<keyword evidence="4" id="KW-0547">Nucleotide-binding</keyword>
<dbReference type="Pfam" id="PF22700">
    <property type="entry name" value="MVD-like_N"/>
    <property type="match status" value="1"/>
</dbReference>
<dbReference type="FunFam" id="3.30.230.10:FF:000072">
    <property type="entry name" value="Diphosphomevalonate decarboxylase"/>
    <property type="match status" value="1"/>
</dbReference>
<dbReference type="InterPro" id="IPR041431">
    <property type="entry name" value="Mvd1_C"/>
</dbReference>
<dbReference type="GO" id="GO:0019287">
    <property type="term" value="P:isopentenyl diphosphate biosynthetic process, mevalonate pathway"/>
    <property type="evidence" value="ECO:0007669"/>
    <property type="project" value="InterPro"/>
</dbReference>
<feature type="domain" description="Diphosphomevalonate decarboxylase-like N-terminal" evidence="9">
    <location>
        <begin position="10"/>
        <end position="165"/>
    </location>
</feature>
<accession>A0A6L8MVA1</accession>
<dbReference type="InterPro" id="IPR029765">
    <property type="entry name" value="Mev_diP_decarb"/>
</dbReference>
<feature type="domain" description="Mvd1 C-terminal" evidence="8">
    <location>
        <begin position="177"/>
        <end position="316"/>
    </location>
</feature>
<evidence type="ECO:0000256" key="4">
    <source>
        <dbReference type="ARBA" id="ARBA00022741"/>
    </source>
</evidence>
<dbReference type="Proteomes" id="UP000483765">
    <property type="component" value="Unassembled WGS sequence"/>
</dbReference>
<dbReference type="PIRSF" id="PIRSF015950">
    <property type="entry name" value="Mev_P_decrbx"/>
    <property type="match status" value="1"/>
</dbReference>
<dbReference type="InterPro" id="IPR020568">
    <property type="entry name" value="Ribosomal_Su5_D2-typ_SF"/>
</dbReference>
<proteinExistence type="inferred from homology"/>
<keyword evidence="7 10" id="KW-0456">Lyase</keyword>
<dbReference type="Gene3D" id="3.30.230.10">
    <property type="match status" value="1"/>
</dbReference>
<dbReference type="PANTHER" id="PTHR10977:SF3">
    <property type="entry name" value="DIPHOSPHOMEVALONATE DECARBOXYLASE"/>
    <property type="match status" value="1"/>
</dbReference>
<evidence type="ECO:0000259" key="9">
    <source>
        <dbReference type="Pfam" id="PF22700"/>
    </source>
</evidence>
<evidence type="ECO:0000256" key="7">
    <source>
        <dbReference type="ARBA" id="ARBA00023239"/>
    </source>
</evidence>
<dbReference type="Pfam" id="PF18376">
    <property type="entry name" value="MDD_C"/>
    <property type="match status" value="1"/>
</dbReference>
<name>A0A6L8MVA1_STRSU</name>
<comment type="caution">
    <text evidence="10">The sequence shown here is derived from an EMBL/GenBank/DDBJ whole genome shotgun (WGS) entry which is preliminary data.</text>
</comment>
<evidence type="ECO:0000313" key="11">
    <source>
        <dbReference type="Proteomes" id="UP000483765"/>
    </source>
</evidence>
<dbReference type="InterPro" id="IPR036554">
    <property type="entry name" value="GHMP_kinase_C_sf"/>
</dbReference>
<dbReference type="InterPro" id="IPR053859">
    <property type="entry name" value="MVD-like_N"/>
</dbReference>
<evidence type="ECO:0000313" key="10">
    <source>
        <dbReference type="EMBL" id="MYN69041.1"/>
    </source>
</evidence>
<dbReference type="RefSeq" id="WP_160863723.1">
    <property type="nucleotide sequence ID" value="NZ_WNXH01000002.1"/>
</dbReference>